<keyword evidence="3" id="KW-1185">Reference proteome</keyword>
<comment type="caution">
    <text evidence="2">The sequence shown here is derived from an EMBL/GenBank/DDBJ whole genome shotgun (WGS) entry which is preliminary data.</text>
</comment>
<evidence type="ECO:0000313" key="2">
    <source>
        <dbReference type="EMBL" id="OMP09570.1"/>
    </source>
</evidence>
<dbReference type="AlphaFoldDB" id="A0A1R3KR78"/>
<organism evidence="2 3">
    <name type="scientific">Corchorus olitorius</name>
    <dbReference type="NCBI Taxonomy" id="93759"/>
    <lineage>
        <taxon>Eukaryota</taxon>
        <taxon>Viridiplantae</taxon>
        <taxon>Streptophyta</taxon>
        <taxon>Embryophyta</taxon>
        <taxon>Tracheophyta</taxon>
        <taxon>Spermatophyta</taxon>
        <taxon>Magnoliopsida</taxon>
        <taxon>eudicotyledons</taxon>
        <taxon>Gunneridae</taxon>
        <taxon>Pentapetalae</taxon>
        <taxon>rosids</taxon>
        <taxon>malvids</taxon>
        <taxon>Malvales</taxon>
        <taxon>Malvaceae</taxon>
        <taxon>Grewioideae</taxon>
        <taxon>Apeibeae</taxon>
        <taxon>Corchorus</taxon>
    </lineage>
</organism>
<evidence type="ECO:0000313" key="3">
    <source>
        <dbReference type="Proteomes" id="UP000187203"/>
    </source>
</evidence>
<accession>A0A1R3KR78</accession>
<evidence type="ECO:0000256" key="1">
    <source>
        <dbReference type="SAM" id="MobiDB-lite"/>
    </source>
</evidence>
<feature type="region of interest" description="Disordered" evidence="1">
    <location>
        <begin position="1"/>
        <end position="23"/>
    </location>
</feature>
<sequence length="56" mass="6422">MTETPWTRDSKETKKGDSANSIQESIDVHVWEVRWHDKAQGNGELAKAIPSLDEWL</sequence>
<reference evidence="3" key="1">
    <citation type="submission" date="2013-09" db="EMBL/GenBank/DDBJ databases">
        <title>Corchorus olitorius genome sequencing.</title>
        <authorList>
            <person name="Alam M."/>
            <person name="Haque M.S."/>
            <person name="Islam M.S."/>
            <person name="Emdad E.M."/>
            <person name="Islam M.M."/>
            <person name="Ahmed B."/>
            <person name="Halim A."/>
            <person name="Hossen Q.M.M."/>
            <person name="Hossain M.Z."/>
            <person name="Ahmed R."/>
            <person name="Khan M.M."/>
            <person name="Islam R."/>
            <person name="Rashid M.M."/>
            <person name="Khan S.A."/>
            <person name="Rahman M.S."/>
            <person name="Alam M."/>
            <person name="Yahiya A.S."/>
            <person name="Khan M.S."/>
            <person name="Azam M.S."/>
            <person name="Haque T."/>
            <person name="Lashkar M.Z.H."/>
            <person name="Akhand A.I."/>
            <person name="Morshed G."/>
            <person name="Roy S."/>
            <person name="Uddin K.S."/>
            <person name="Rabeya T."/>
            <person name="Hossain A.S."/>
            <person name="Chowdhury A."/>
            <person name="Snigdha A.R."/>
            <person name="Mortoza M.S."/>
            <person name="Matin S.A."/>
            <person name="Hoque S.M.E."/>
            <person name="Islam M.K."/>
            <person name="Roy D.K."/>
            <person name="Haider R."/>
            <person name="Moosa M.M."/>
            <person name="Elias S.M."/>
            <person name="Hasan A.M."/>
            <person name="Jahan S."/>
            <person name="Shafiuddin M."/>
            <person name="Mahmood N."/>
            <person name="Shommy N.S."/>
        </authorList>
    </citation>
    <scope>NUCLEOTIDE SEQUENCE [LARGE SCALE GENOMIC DNA]</scope>
    <source>
        <strain evidence="3">cv. O-4</strain>
    </source>
</reference>
<dbReference type="EMBL" id="AWUE01012313">
    <property type="protein sequence ID" value="OMP09570.1"/>
    <property type="molecule type" value="Genomic_DNA"/>
</dbReference>
<proteinExistence type="predicted"/>
<dbReference type="Proteomes" id="UP000187203">
    <property type="component" value="Unassembled WGS sequence"/>
</dbReference>
<gene>
    <name evidence="2" type="ORF">COLO4_05344</name>
</gene>
<feature type="compositionally biased region" description="Basic and acidic residues" evidence="1">
    <location>
        <begin position="1"/>
        <end position="17"/>
    </location>
</feature>
<name>A0A1R3KR78_9ROSI</name>
<protein>
    <submittedName>
        <fullName evidence="2">Uncharacterized protein</fullName>
    </submittedName>
</protein>